<dbReference type="GO" id="GO:0016740">
    <property type="term" value="F:transferase activity"/>
    <property type="evidence" value="ECO:0007669"/>
    <property type="project" value="UniProtKB-KW"/>
</dbReference>
<dbReference type="Proteomes" id="UP000306631">
    <property type="component" value="Unassembled WGS sequence"/>
</dbReference>
<dbReference type="PANTHER" id="PTHR46656">
    <property type="entry name" value="PUTATIVE-RELATED"/>
    <property type="match status" value="1"/>
</dbReference>
<dbReference type="Gene3D" id="3.40.50.2000">
    <property type="entry name" value="Glycogen Phosphorylase B"/>
    <property type="match status" value="1"/>
</dbReference>
<evidence type="ECO:0000313" key="1">
    <source>
        <dbReference type="EMBL" id="TGY35852.1"/>
    </source>
</evidence>
<dbReference type="SUPFAM" id="SSF53756">
    <property type="entry name" value="UDP-Glycosyltransferase/glycogen phosphorylase"/>
    <property type="match status" value="1"/>
</dbReference>
<comment type="caution">
    <text evidence="1">The sequence shown here is derived from an EMBL/GenBank/DDBJ whole genome shotgun (WGS) entry which is preliminary data.</text>
</comment>
<gene>
    <name evidence="1" type="ORF">E5352_04350</name>
</gene>
<dbReference type="OrthoDB" id="9801954at2"/>
<dbReference type="AlphaFoldDB" id="A0A4S2D4C1"/>
<organism evidence="1 2">
    <name type="scientific">Stenotrophomonas maltophilia</name>
    <name type="common">Pseudomonas maltophilia</name>
    <name type="synonym">Xanthomonas maltophilia</name>
    <dbReference type="NCBI Taxonomy" id="40324"/>
    <lineage>
        <taxon>Bacteria</taxon>
        <taxon>Pseudomonadati</taxon>
        <taxon>Pseudomonadota</taxon>
        <taxon>Gammaproteobacteria</taxon>
        <taxon>Lysobacterales</taxon>
        <taxon>Lysobacteraceae</taxon>
        <taxon>Stenotrophomonas</taxon>
        <taxon>Stenotrophomonas maltophilia group</taxon>
    </lineage>
</organism>
<dbReference type="EMBL" id="SRYW01000003">
    <property type="protein sequence ID" value="TGY35852.1"/>
    <property type="molecule type" value="Genomic_DNA"/>
</dbReference>
<reference evidence="1 2" key="1">
    <citation type="submission" date="2019-04" db="EMBL/GenBank/DDBJ databases">
        <title>Microbes associate with the intestines of laboratory mice.</title>
        <authorList>
            <person name="Navarre W."/>
            <person name="Wong E."/>
            <person name="Huang K."/>
            <person name="Tropini C."/>
            <person name="Ng K."/>
            <person name="Yu B."/>
        </authorList>
    </citation>
    <scope>NUCLEOTIDE SEQUENCE [LARGE SCALE GENOMIC DNA]</scope>
    <source>
        <strain evidence="1 2">NM62_B4-13</strain>
    </source>
</reference>
<protein>
    <submittedName>
        <fullName evidence="1">Glycosyltransferase</fullName>
    </submittedName>
</protein>
<accession>A0A4S2D4C1</accession>
<dbReference type="CDD" id="cd03801">
    <property type="entry name" value="GT4_PimA-like"/>
    <property type="match status" value="1"/>
</dbReference>
<name>A0A4S2D4C1_STEMA</name>
<evidence type="ECO:0000313" key="2">
    <source>
        <dbReference type="Proteomes" id="UP000306631"/>
    </source>
</evidence>
<proteinExistence type="predicted"/>
<dbReference type="RefSeq" id="WP_136003564.1">
    <property type="nucleotide sequence ID" value="NZ_SRYW01000003.1"/>
</dbReference>
<dbReference type="PANTHER" id="PTHR46656:SF3">
    <property type="entry name" value="PUTATIVE-RELATED"/>
    <property type="match status" value="1"/>
</dbReference>
<dbReference type="Pfam" id="PF20706">
    <property type="entry name" value="GT4-conflict"/>
    <property type="match status" value="1"/>
</dbReference>
<sequence>MHNTTFQVPFRRRLVQWVIRQPWLKALYQHVPASLRDRVTAPLNAPVELPGVRFADSDRWAAKKQPVTDAPVRMFDQATVYGPEQGVNIFAYLRGQFGLAECARMYARALLGAGYPTALIDVDIKLPHDWNDRSLDAYIRDDAPYGVHLVFINPDYLQASLDQIGEARLAGKYIIACWFWELENIPASWLPALALVDEILVASQYVGDAFARVTDKPILCVPLPLSDVGDSGLQRTDFGIDADAFVFMTSFDFNSFVYRKNPFAVIRAFQAAFPDRSRNVQLLIKSSNGHRNPECLALLFDCIGEDPRIVVRDHVLDRADVQALQRCADVYVSLHRAEGFGLGLAECMAQGKPVIGTAWSGNMTFMDADNSALVGYTLVPVEEGEYAHSEGQRWATADEGQAADWMRRLADEPGLAGAMGARARDSVLQTLSPERSAAALIARLSELNASRPPASEFP</sequence>
<keyword evidence="1" id="KW-0808">Transferase</keyword>